<sequence length="471" mass="49948">MSTVDSPSAYPELQLGCLAPAAPVGDILARVERVVADGVRRLDRVADVVRRNRVVLLAAHNLDGTTHPTGAALVAELAPFVADRRRRAEALVRTEELLERLGVALGIPVWGIKGLASRAGYPDPALRELRDADVAVAGADEAFALAEELRGHGYDTDHAELPWIKHDAGGTPYGQYKLTGPDGHSAVDIHFGPGYSAGHCGLLPVPAPTEPGLRPLPILANLRPMTGNSGGDVHVTVKDVNDLWTAAKVLDPESAAALVRDARAAALHGHLAGIARLTAEITSVDRDQREVLDVLVRAAAGRAGRPVVATGLMSRTAPVRVLRTTGRAYAQARAHTRSVPVRVAAAVTAFAFYVVNARPRVVTAPVLTRRPAPWRCVRLVPVGLAETLDRRGPDAASQWEGDRLGSAAPRPAGGGPRRESLRWTTDRTVLAYNDTVFVSTVWGVLPRAVVRSAAVGPEQRRPAHTVAGAAE</sequence>
<feature type="region of interest" description="Disordered" evidence="1">
    <location>
        <begin position="391"/>
        <end position="420"/>
    </location>
</feature>
<evidence type="ECO:0000256" key="1">
    <source>
        <dbReference type="SAM" id="MobiDB-lite"/>
    </source>
</evidence>
<dbReference type="EMBL" id="JACHIR010000001">
    <property type="protein sequence ID" value="MBB5896496.1"/>
    <property type="molecule type" value="Genomic_DNA"/>
</dbReference>
<dbReference type="InterPro" id="IPR039498">
    <property type="entry name" value="NTP_transf_5"/>
</dbReference>
<proteinExistence type="predicted"/>
<evidence type="ECO:0000313" key="2">
    <source>
        <dbReference type="EMBL" id="MBB5896496.1"/>
    </source>
</evidence>
<dbReference type="Pfam" id="PF14907">
    <property type="entry name" value="NTP_transf_5"/>
    <property type="match status" value="1"/>
</dbReference>
<keyword evidence="3" id="KW-1185">Reference proteome</keyword>
<evidence type="ECO:0000313" key="3">
    <source>
        <dbReference type="Proteomes" id="UP000585638"/>
    </source>
</evidence>
<dbReference type="Proteomes" id="UP000585638">
    <property type="component" value="Unassembled WGS sequence"/>
</dbReference>
<reference evidence="2 3" key="1">
    <citation type="submission" date="2020-08" db="EMBL/GenBank/DDBJ databases">
        <title>Sequencing the genomes of 1000 actinobacteria strains.</title>
        <authorList>
            <person name="Klenk H.-P."/>
        </authorList>
    </citation>
    <scope>NUCLEOTIDE SEQUENCE [LARGE SCALE GENOMIC DNA]</scope>
    <source>
        <strain evidence="2 3">DSM 43851</strain>
    </source>
</reference>
<name>A0A7W9NLI3_9PSEU</name>
<gene>
    <name evidence="2" type="ORF">BJ998_007692</name>
</gene>
<organism evidence="2 3">
    <name type="scientific">Kutzneria kofuensis</name>
    <dbReference type="NCBI Taxonomy" id="103725"/>
    <lineage>
        <taxon>Bacteria</taxon>
        <taxon>Bacillati</taxon>
        <taxon>Actinomycetota</taxon>
        <taxon>Actinomycetes</taxon>
        <taxon>Pseudonocardiales</taxon>
        <taxon>Pseudonocardiaceae</taxon>
        <taxon>Kutzneria</taxon>
    </lineage>
</organism>
<dbReference type="AlphaFoldDB" id="A0A7W9NLI3"/>
<accession>A0A7W9NLI3</accession>
<dbReference type="RefSeq" id="WP_184868139.1">
    <property type="nucleotide sequence ID" value="NZ_JACHIR010000001.1"/>
</dbReference>
<protein>
    <submittedName>
        <fullName evidence="2">Uncharacterized protein</fullName>
    </submittedName>
</protein>
<comment type="caution">
    <text evidence="2">The sequence shown here is derived from an EMBL/GenBank/DDBJ whole genome shotgun (WGS) entry which is preliminary data.</text>
</comment>